<gene>
    <name evidence="2" type="ORF">HTAM1171_LOCUS11119</name>
</gene>
<dbReference type="EMBL" id="HBGV01017997">
    <property type="protein sequence ID" value="CAD9514890.1"/>
    <property type="molecule type" value="Transcribed_RNA"/>
</dbReference>
<accession>A0A7S2ICI0</accession>
<name>A0A7S2ICI0_9STRA</name>
<reference evidence="2" key="1">
    <citation type="submission" date="2021-01" db="EMBL/GenBank/DDBJ databases">
        <authorList>
            <person name="Corre E."/>
            <person name="Pelletier E."/>
            <person name="Niang G."/>
            <person name="Scheremetjew M."/>
            <person name="Finn R."/>
            <person name="Kale V."/>
            <person name="Holt S."/>
            <person name="Cochrane G."/>
            <person name="Meng A."/>
            <person name="Brown T."/>
            <person name="Cohen L."/>
        </authorList>
    </citation>
    <scope>NUCLEOTIDE SEQUENCE</scope>
    <source>
        <strain evidence="2">CCMP826</strain>
    </source>
</reference>
<proteinExistence type="predicted"/>
<dbReference type="AlphaFoldDB" id="A0A7S2ICI0"/>
<sequence>MNRGEVLNTCVSSNSSGRAEPTQLGCDSYSLNSLKECPSSSTRRSTLCSIPSSRRLISCSTAAPRTHSSYKDRHSDIPLKTCSVSFGAVDIRDYELVLGDSPSVSEGPPLSIGWRYKQRSSVSVDEHEMTRGLKRRKGVRIIPPLTRVMMLISEANVPLKEVADAEARARRDRENMIKTAEKARIPGFQQLEEIKEITRRKVGRFVIRRNKKREEKEPWKKAHTVATATAALPPMSIKVSTPRSA</sequence>
<protein>
    <submittedName>
        <fullName evidence="2">Uncharacterized protein</fullName>
    </submittedName>
</protein>
<feature type="region of interest" description="Disordered" evidence="1">
    <location>
        <begin position="1"/>
        <end position="21"/>
    </location>
</feature>
<evidence type="ECO:0000256" key="1">
    <source>
        <dbReference type="SAM" id="MobiDB-lite"/>
    </source>
</evidence>
<organism evidence="2">
    <name type="scientific">Helicotheca tamesis</name>
    <dbReference type="NCBI Taxonomy" id="374047"/>
    <lineage>
        <taxon>Eukaryota</taxon>
        <taxon>Sar</taxon>
        <taxon>Stramenopiles</taxon>
        <taxon>Ochrophyta</taxon>
        <taxon>Bacillariophyta</taxon>
        <taxon>Mediophyceae</taxon>
        <taxon>Lithodesmiophycidae</taxon>
        <taxon>Lithodesmiales</taxon>
        <taxon>Lithodesmiaceae</taxon>
        <taxon>Helicotheca</taxon>
    </lineage>
</organism>
<evidence type="ECO:0000313" key="2">
    <source>
        <dbReference type="EMBL" id="CAD9514890.1"/>
    </source>
</evidence>